<comment type="caution">
    <text evidence="1">The sequence shown here is derived from an EMBL/GenBank/DDBJ whole genome shotgun (WGS) entry which is preliminary data.</text>
</comment>
<gene>
    <name evidence="1" type="ORF">C8N30_0480</name>
</gene>
<dbReference type="Pfam" id="PF09956">
    <property type="entry name" value="Phage_cement_2"/>
    <property type="match status" value="1"/>
</dbReference>
<sequence>MRNFIQPGDTLTFTSSDPVNSGQGVMMNSLFGVAASAAAAGDPFEAAVVGVFELPKTAGAITPGAKVYWKADTADVTTTASGNKLIGAATEAATDGANLVRVRLNGAAV</sequence>
<reference evidence="1 2" key="1">
    <citation type="submission" date="2018-09" db="EMBL/GenBank/DDBJ databases">
        <title>Genomic Encyclopedia of Archaeal and Bacterial Type Strains, Phase II (KMG-II): from individual species to whole genera.</title>
        <authorList>
            <person name="Goeker M."/>
        </authorList>
    </citation>
    <scope>NUCLEOTIDE SEQUENCE [LARGE SCALE GENOMIC DNA]</scope>
    <source>
        <strain evidence="1 2">DSM 11458</strain>
    </source>
</reference>
<protein>
    <submittedName>
        <fullName evidence="1">Putative RecA/RadA family phage recombinase</fullName>
    </submittedName>
</protein>
<evidence type="ECO:0000313" key="1">
    <source>
        <dbReference type="EMBL" id="RKE95933.1"/>
    </source>
</evidence>
<dbReference type="STRING" id="1443111.Z949_2450"/>
<dbReference type="InterPro" id="IPR011231">
    <property type="entry name" value="Phage_VT1-Sakai_H0018"/>
</dbReference>
<accession>A0A420DP27</accession>
<keyword evidence="2" id="KW-1185">Reference proteome</keyword>
<organism evidence="1 2">
    <name type="scientific">Sulfitobacter guttiformis</name>
    <dbReference type="NCBI Taxonomy" id="74349"/>
    <lineage>
        <taxon>Bacteria</taxon>
        <taxon>Pseudomonadati</taxon>
        <taxon>Pseudomonadota</taxon>
        <taxon>Alphaproteobacteria</taxon>
        <taxon>Rhodobacterales</taxon>
        <taxon>Roseobacteraceae</taxon>
        <taxon>Sulfitobacter</taxon>
    </lineage>
</organism>
<evidence type="ECO:0000313" key="2">
    <source>
        <dbReference type="Proteomes" id="UP000284407"/>
    </source>
</evidence>
<name>A0A420DP27_9RHOB</name>
<dbReference type="EMBL" id="RAQK01000001">
    <property type="protein sequence ID" value="RKE95933.1"/>
    <property type="molecule type" value="Genomic_DNA"/>
</dbReference>
<dbReference type="PIRSF" id="PIRSF030771">
    <property type="entry name" value="UCP030771"/>
    <property type="match status" value="1"/>
</dbReference>
<dbReference type="Proteomes" id="UP000284407">
    <property type="component" value="Unassembled WGS sequence"/>
</dbReference>
<dbReference type="AlphaFoldDB" id="A0A420DP27"/>
<proteinExistence type="predicted"/>
<dbReference type="OrthoDB" id="5365964at2"/>
<dbReference type="RefSeq" id="WP_025062887.1">
    <property type="nucleotide sequence ID" value="NZ_RAQK01000001.1"/>
</dbReference>